<dbReference type="UniPathway" id="UPA00077">
    <property type="reaction ID" value="UER00149"/>
</dbReference>
<dbReference type="GO" id="GO:0000162">
    <property type="term" value="P:L-tryptophan biosynthetic process"/>
    <property type="evidence" value="ECO:0007669"/>
    <property type="project" value="TreeGrafter"/>
</dbReference>
<dbReference type="EC" id="2.6.1.85" evidence="4"/>
<dbReference type="SUPFAM" id="SSF56322">
    <property type="entry name" value="ADC synthase"/>
    <property type="match status" value="1"/>
</dbReference>
<dbReference type="PROSITE" id="PS51273">
    <property type="entry name" value="GATASE_TYPE_1"/>
    <property type="match status" value="1"/>
</dbReference>
<evidence type="ECO:0000256" key="4">
    <source>
        <dbReference type="ARBA" id="ARBA00013139"/>
    </source>
</evidence>
<dbReference type="AlphaFoldDB" id="W9YEC1"/>
<evidence type="ECO:0000256" key="2">
    <source>
        <dbReference type="ARBA" id="ARBA00005009"/>
    </source>
</evidence>
<dbReference type="GO" id="GO:0008153">
    <property type="term" value="P:4-aminobenzoate biosynthetic process"/>
    <property type="evidence" value="ECO:0007669"/>
    <property type="project" value="TreeGrafter"/>
</dbReference>
<dbReference type="SUPFAM" id="SSF52317">
    <property type="entry name" value="Class I glutamine amidotransferase-like"/>
    <property type="match status" value="1"/>
</dbReference>
<comment type="similarity">
    <text evidence="3">In the C-terminal section; belongs to the anthranilate synthase component I family.</text>
</comment>
<evidence type="ECO:0000256" key="3">
    <source>
        <dbReference type="ARBA" id="ARBA00005970"/>
    </source>
</evidence>
<evidence type="ECO:0000259" key="12">
    <source>
        <dbReference type="Pfam" id="PF04715"/>
    </source>
</evidence>
<dbReference type="PRINTS" id="PR00099">
    <property type="entry name" value="CPSGATASE"/>
</dbReference>
<dbReference type="HOGENOM" id="CLU_006493_0_0_1"/>
<dbReference type="GO" id="GO:0046820">
    <property type="term" value="F:4-amino-4-deoxychorismate synthase activity"/>
    <property type="evidence" value="ECO:0007669"/>
    <property type="project" value="UniProtKB-EC"/>
</dbReference>
<dbReference type="InterPro" id="IPR005801">
    <property type="entry name" value="ADC_synthase"/>
</dbReference>
<dbReference type="OrthoDB" id="64220at2759"/>
<dbReference type="Pfam" id="PF00425">
    <property type="entry name" value="Chorismate_bind"/>
    <property type="match status" value="1"/>
</dbReference>
<dbReference type="eggNOG" id="KOG1224">
    <property type="taxonomic scope" value="Eukaryota"/>
</dbReference>
<dbReference type="GO" id="GO:0046654">
    <property type="term" value="P:tetrahydrofolate biosynthetic process"/>
    <property type="evidence" value="ECO:0007669"/>
    <property type="project" value="UniProtKB-UniPathway"/>
</dbReference>
<gene>
    <name evidence="13" type="ORF">A1O3_04582</name>
</gene>
<evidence type="ECO:0000259" key="11">
    <source>
        <dbReference type="Pfam" id="PF00425"/>
    </source>
</evidence>
<dbReference type="PRINTS" id="PR00096">
    <property type="entry name" value="GATASE"/>
</dbReference>
<feature type="domain" description="Chorismate-utilising enzyme C-terminal" evidence="11">
    <location>
        <begin position="504"/>
        <end position="793"/>
    </location>
</feature>
<accession>W9YEC1</accession>
<proteinExistence type="inferred from homology"/>
<dbReference type="Pfam" id="PF04715">
    <property type="entry name" value="Anth_synt_I_N"/>
    <property type="match status" value="1"/>
</dbReference>
<evidence type="ECO:0000256" key="5">
    <source>
        <dbReference type="ARBA" id="ARBA00022679"/>
    </source>
</evidence>
<dbReference type="Gene3D" id="3.40.50.880">
    <property type="match status" value="1"/>
</dbReference>
<dbReference type="NCBIfam" id="TIGR01823">
    <property type="entry name" value="PabB-fungal"/>
    <property type="match status" value="1"/>
</dbReference>
<dbReference type="InterPro" id="IPR006221">
    <property type="entry name" value="TrpG/PapA_dom"/>
</dbReference>
<sequence>MTIQGSILFVDAYDSFAENIAALFRQQLRVEVTLIQIDCDVPAQFGRSLEDFFASFDAIVLGPGPGSPQNHSDVGLFSQVWGYAGKSGIPVLGICLGFQSLCLQYGVPVVRMDMPCHGHAKRVFHTDKDIFAGARDVVATNYNSLGVQVKDLKRGYGSSRPVSSGSMESISSSQSLQSTASYLSKPSQDRSRHGFANDLEILAWDQNDWVMAVKHRLFPFHGLQFHPESCKSNPECRYILEKWWQISIAHNSIVSRPSSRETMQRLPYAPLSTNSNSESSNRCPLLKKLSQLAKSSGNHVTCTTISLAGKADDIASLCHEMSPSGPVVMLESTKRGRYSMYAFPDSSNFHMEYAREQCSIFQVGCRVARFHLDREIVMQTLEAFTCSKQTKDDEHSIPFRGGFMGFLSYEFGTTSLNMDVPLQQGSEPSTPDISLLWVDRSIVFDQATRKAYVQSIRQDDRFWVEEMVQKLMSISQLDGRSATPSEDTRLRDHLSFATFTMPDHDQYISQIRACQSELLAGNSYELCLTTEATVYTPRKLDYSWLIYKNIQRHNPVPYASYLRLNKITILSSSPEQFLSWSREGTIDMIPMKGTVKKSPDMTLDKASTILASAKESAENLMIADLIRHDLYSTVGRDAVVEVVKLCDVVETETVFALVSHVRAHVPPAELHADEQKQDMTKYGIKALGLTLPPGSMTGAPKKRSCEILHHLEQRDRGVYSGAIGYMDVNGNGAWSVCIRTAFSNEDDEVATSDDVDGQPCSMPRSAQKWRIGAGGAITVLSDPEQEWEEMMTKLDSVLRGFRLD</sequence>
<feature type="domain" description="Glutamine amidotransferase" evidence="10">
    <location>
        <begin position="9"/>
        <end position="155"/>
    </location>
</feature>
<feature type="domain" description="Anthranilate synthase component I N-terminal" evidence="12">
    <location>
        <begin position="315"/>
        <end position="453"/>
    </location>
</feature>
<dbReference type="InterPro" id="IPR010117">
    <property type="entry name" value="PabB_fungal"/>
</dbReference>
<reference evidence="13 14" key="1">
    <citation type="submission" date="2013-03" db="EMBL/GenBank/DDBJ databases">
        <title>The Genome Sequence of Capronia epimyces CBS 606.96.</title>
        <authorList>
            <consortium name="The Broad Institute Genomics Platform"/>
            <person name="Cuomo C."/>
            <person name="de Hoog S."/>
            <person name="Gorbushina A."/>
            <person name="Walker B."/>
            <person name="Young S.K."/>
            <person name="Zeng Q."/>
            <person name="Gargeya S."/>
            <person name="Fitzgerald M."/>
            <person name="Haas B."/>
            <person name="Abouelleil A."/>
            <person name="Allen A.W."/>
            <person name="Alvarado L."/>
            <person name="Arachchi H.M."/>
            <person name="Berlin A.M."/>
            <person name="Chapman S.B."/>
            <person name="Gainer-Dewar J."/>
            <person name="Goldberg J."/>
            <person name="Griggs A."/>
            <person name="Gujja S."/>
            <person name="Hansen M."/>
            <person name="Howarth C."/>
            <person name="Imamovic A."/>
            <person name="Ireland A."/>
            <person name="Larimer J."/>
            <person name="McCowan C."/>
            <person name="Murphy C."/>
            <person name="Pearson M."/>
            <person name="Poon T.W."/>
            <person name="Priest M."/>
            <person name="Roberts A."/>
            <person name="Saif S."/>
            <person name="Shea T."/>
            <person name="Sisk P."/>
            <person name="Sykes S."/>
            <person name="Wortman J."/>
            <person name="Nusbaum C."/>
            <person name="Birren B."/>
        </authorList>
    </citation>
    <scope>NUCLEOTIDE SEQUENCE [LARGE SCALE GENOMIC DNA]</scope>
    <source>
        <strain evidence="13 14">CBS 606.96</strain>
    </source>
</reference>
<evidence type="ECO:0000256" key="1">
    <source>
        <dbReference type="ARBA" id="ARBA00001000"/>
    </source>
</evidence>
<dbReference type="InterPro" id="IPR029062">
    <property type="entry name" value="Class_I_gatase-like"/>
</dbReference>
<dbReference type="GeneID" id="19168700"/>
<keyword evidence="5" id="KW-0808">Transferase</keyword>
<name>W9YEC1_9EURO</name>
<dbReference type="GO" id="GO:0046656">
    <property type="term" value="P:folic acid biosynthetic process"/>
    <property type="evidence" value="ECO:0007669"/>
    <property type="project" value="UniProtKB-KW"/>
</dbReference>
<keyword evidence="14" id="KW-1185">Reference proteome</keyword>
<dbReference type="GO" id="GO:0005737">
    <property type="term" value="C:cytoplasm"/>
    <property type="evidence" value="ECO:0007669"/>
    <property type="project" value="TreeGrafter"/>
</dbReference>
<comment type="catalytic activity">
    <reaction evidence="1">
        <text>chorismate + L-glutamine = 4-amino-4-deoxychorismate + L-glutamate</text>
        <dbReference type="Rhea" id="RHEA:11672"/>
        <dbReference type="ChEBI" id="CHEBI:29748"/>
        <dbReference type="ChEBI" id="CHEBI:29985"/>
        <dbReference type="ChEBI" id="CHEBI:58359"/>
        <dbReference type="ChEBI" id="CHEBI:58406"/>
        <dbReference type="EC" id="2.6.1.85"/>
    </reaction>
</comment>
<dbReference type="PANTHER" id="PTHR11236">
    <property type="entry name" value="AMINOBENZOATE/ANTHRANILATE SYNTHASE"/>
    <property type="match status" value="1"/>
</dbReference>
<dbReference type="RefSeq" id="XP_007732900.1">
    <property type="nucleotide sequence ID" value="XM_007734710.1"/>
</dbReference>
<evidence type="ECO:0000313" key="14">
    <source>
        <dbReference type="Proteomes" id="UP000019478"/>
    </source>
</evidence>
<comment type="pathway">
    <text evidence="2">Cofactor biosynthesis; tetrahydrofolate biosynthesis; 4-aminobenzoate from chorismate: step 1/2.</text>
</comment>
<dbReference type="InterPro" id="IPR006805">
    <property type="entry name" value="Anth_synth_I_N"/>
</dbReference>
<keyword evidence="7" id="KW-0315">Glutamine amidotransferase</keyword>
<evidence type="ECO:0000256" key="9">
    <source>
        <dbReference type="ARBA" id="ARBA00031904"/>
    </source>
</evidence>
<dbReference type="Proteomes" id="UP000019478">
    <property type="component" value="Unassembled WGS sequence"/>
</dbReference>
<evidence type="ECO:0000256" key="6">
    <source>
        <dbReference type="ARBA" id="ARBA00022909"/>
    </source>
</evidence>
<feature type="domain" description="Glutamine amidotransferase" evidence="10">
    <location>
        <begin position="181"/>
        <end position="237"/>
    </location>
</feature>
<dbReference type="InterPro" id="IPR019999">
    <property type="entry name" value="Anth_synth_I-like"/>
</dbReference>
<dbReference type="InterPro" id="IPR015890">
    <property type="entry name" value="Chorismate_C"/>
</dbReference>
<dbReference type="STRING" id="1182542.W9YEC1"/>
<comment type="caution">
    <text evidence="13">The sequence shown here is derived from an EMBL/GenBank/DDBJ whole genome shotgun (WGS) entry which is preliminary data.</text>
</comment>
<dbReference type="PANTHER" id="PTHR11236:SF18">
    <property type="entry name" value="AMINODEOXYCHORISMATE SYNTHASE"/>
    <property type="match status" value="1"/>
</dbReference>
<dbReference type="EMBL" id="AMGY01000003">
    <property type="protein sequence ID" value="EXJ87621.1"/>
    <property type="molecule type" value="Genomic_DNA"/>
</dbReference>
<evidence type="ECO:0000256" key="8">
    <source>
        <dbReference type="ARBA" id="ARBA00031329"/>
    </source>
</evidence>
<dbReference type="InterPro" id="IPR017926">
    <property type="entry name" value="GATASE"/>
</dbReference>
<dbReference type="Gene3D" id="3.60.120.10">
    <property type="entry name" value="Anthranilate synthase"/>
    <property type="match status" value="1"/>
</dbReference>
<evidence type="ECO:0000313" key="13">
    <source>
        <dbReference type="EMBL" id="EXJ87621.1"/>
    </source>
</evidence>
<evidence type="ECO:0000259" key="10">
    <source>
        <dbReference type="Pfam" id="PF00117"/>
    </source>
</evidence>
<keyword evidence="6" id="KW-0289">Folate biosynthesis</keyword>
<dbReference type="PRINTS" id="PR00097">
    <property type="entry name" value="ANTSNTHASEII"/>
</dbReference>
<dbReference type="Pfam" id="PF00117">
    <property type="entry name" value="GATase"/>
    <property type="match status" value="2"/>
</dbReference>
<evidence type="ECO:0000256" key="7">
    <source>
        <dbReference type="ARBA" id="ARBA00022962"/>
    </source>
</evidence>
<protein>
    <recommendedName>
        <fullName evidence="4">aminodeoxychorismate synthase</fullName>
        <ecNumber evidence="4">2.6.1.85</ecNumber>
    </recommendedName>
    <alternativeName>
        <fullName evidence="8">Para-aminobenzoate synthase</fullName>
    </alternativeName>
    <alternativeName>
        <fullName evidence="9">p-aminobenzoic acid synthase</fullName>
    </alternativeName>
</protein>
<organism evidence="13 14">
    <name type="scientific">Capronia epimyces CBS 606.96</name>
    <dbReference type="NCBI Taxonomy" id="1182542"/>
    <lineage>
        <taxon>Eukaryota</taxon>
        <taxon>Fungi</taxon>
        <taxon>Dikarya</taxon>
        <taxon>Ascomycota</taxon>
        <taxon>Pezizomycotina</taxon>
        <taxon>Eurotiomycetes</taxon>
        <taxon>Chaetothyriomycetidae</taxon>
        <taxon>Chaetothyriales</taxon>
        <taxon>Herpotrichiellaceae</taxon>
        <taxon>Capronia</taxon>
    </lineage>
</organism>
<dbReference type="CDD" id="cd01743">
    <property type="entry name" value="GATase1_Anthranilate_Synthase"/>
    <property type="match status" value="1"/>
</dbReference>